<feature type="transmembrane region" description="Helical" evidence="2">
    <location>
        <begin position="6"/>
        <end position="29"/>
    </location>
</feature>
<keyword evidence="2" id="KW-0812">Transmembrane</keyword>
<dbReference type="SUPFAM" id="SSF48371">
    <property type="entry name" value="ARM repeat"/>
    <property type="match status" value="1"/>
</dbReference>
<sequence>MGFFNFIETFFFFSLAISFILILLLVYHFKQRMCTLEQKSDTMVGIINDIAKELTYIKQVTTNYMMTSPVVNNDKTSYMYQFPPPFHQRSSTPAYGINHIEIIPEEGDDEDDDDEDDEDDDDDDDEEDDDDDDDDEDENQIQKIVVSDSEMDDEIKIINLETDTCEQIDHITVFIDEPVDVTEVADEPVEVADEPVDVADEPAEMADEPVEVADEPVEVADEPVDVLGSSVVSMNPVSLSLEEKEAYRKMTTQALKTVVMTKELVSDPSKLKKYELLDLLGAGSNNITM</sequence>
<dbReference type="EMBL" id="MN740153">
    <property type="protein sequence ID" value="QHT90235.1"/>
    <property type="molecule type" value="Genomic_DNA"/>
</dbReference>
<keyword evidence="2" id="KW-0472">Membrane</keyword>
<evidence type="ECO:0000256" key="2">
    <source>
        <dbReference type="SAM" id="Phobius"/>
    </source>
</evidence>
<evidence type="ECO:0000313" key="3">
    <source>
        <dbReference type="EMBL" id="QHT90235.1"/>
    </source>
</evidence>
<name>A0A6C0ICT2_9ZZZZ</name>
<dbReference type="AlphaFoldDB" id="A0A6C0ICT2"/>
<feature type="region of interest" description="Disordered" evidence="1">
    <location>
        <begin position="104"/>
        <end position="138"/>
    </location>
</feature>
<dbReference type="InterPro" id="IPR016024">
    <property type="entry name" value="ARM-type_fold"/>
</dbReference>
<accession>A0A6C0ICT2</accession>
<organism evidence="3">
    <name type="scientific">viral metagenome</name>
    <dbReference type="NCBI Taxonomy" id="1070528"/>
    <lineage>
        <taxon>unclassified sequences</taxon>
        <taxon>metagenomes</taxon>
        <taxon>organismal metagenomes</taxon>
    </lineage>
</organism>
<proteinExistence type="predicted"/>
<keyword evidence="2" id="KW-1133">Transmembrane helix</keyword>
<reference evidence="3" key="1">
    <citation type="journal article" date="2020" name="Nature">
        <title>Giant virus diversity and host interactions through global metagenomics.</title>
        <authorList>
            <person name="Schulz F."/>
            <person name="Roux S."/>
            <person name="Paez-Espino D."/>
            <person name="Jungbluth S."/>
            <person name="Walsh D.A."/>
            <person name="Denef V.J."/>
            <person name="McMahon K.D."/>
            <person name="Konstantinidis K.T."/>
            <person name="Eloe-Fadrosh E.A."/>
            <person name="Kyrpides N.C."/>
            <person name="Woyke T."/>
        </authorList>
    </citation>
    <scope>NUCLEOTIDE SEQUENCE</scope>
    <source>
        <strain evidence="3">GVMAG-M-3300023184-68</strain>
    </source>
</reference>
<evidence type="ECO:0000256" key="1">
    <source>
        <dbReference type="SAM" id="MobiDB-lite"/>
    </source>
</evidence>
<protein>
    <submittedName>
        <fullName evidence="3">Uncharacterized protein</fullName>
    </submittedName>
</protein>